<dbReference type="InterPro" id="IPR001900">
    <property type="entry name" value="RNase_II/R"/>
</dbReference>
<dbReference type="InterPro" id="IPR004476">
    <property type="entry name" value="RNase_II/RNase_R"/>
</dbReference>
<comment type="subcellular location">
    <subcellularLocation>
        <location evidence="2 9">Cytoplasm</location>
    </subcellularLocation>
</comment>
<dbReference type="PANTHER" id="PTHR23355:SF37">
    <property type="entry name" value="EXORIBONUCLEASE 2"/>
    <property type="match status" value="1"/>
</dbReference>
<evidence type="ECO:0000313" key="12">
    <source>
        <dbReference type="Proteomes" id="UP000245909"/>
    </source>
</evidence>
<accession>A0A2U0SKR8</accession>
<comment type="similarity">
    <text evidence="3 9">Belongs to the RNR ribonuclease family. RNase II subfamily.</text>
</comment>
<reference evidence="11 12" key="1">
    <citation type="submission" date="2018-05" db="EMBL/GenBank/DDBJ databases">
        <title>Genomic Encyclopedia of Type Strains, Phase IV (KMG-IV): sequencing the most valuable type-strain genomes for metagenomic binning, comparative biology and taxonomic classification.</title>
        <authorList>
            <person name="Goeker M."/>
        </authorList>
    </citation>
    <scope>NUCLEOTIDE SEQUENCE [LARGE SCALE GENOMIC DNA]</scope>
    <source>
        <strain evidence="11 12">DSM 22999</strain>
    </source>
</reference>
<dbReference type="SMART" id="SM00316">
    <property type="entry name" value="S1"/>
    <property type="match status" value="1"/>
</dbReference>
<dbReference type="InterPro" id="IPR011129">
    <property type="entry name" value="CSD"/>
</dbReference>
<name>A0A2U0SKR8_9PAST</name>
<dbReference type="AlphaFoldDB" id="A0A2U0SKR8"/>
<evidence type="ECO:0000256" key="2">
    <source>
        <dbReference type="ARBA" id="ARBA00004496"/>
    </source>
</evidence>
<protein>
    <recommendedName>
        <fullName evidence="9">Exoribonuclease 2</fullName>
        <ecNumber evidence="9">3.1.13.1</ecNumber>
    </recommendedName>
    <alternativeName>
        <fullName evidence="9">Exoribonuclease II</fullName>
        <shortName evidence="9">RNase II</shortName>
        <shortName evidence="9">Ribonuclease II</shortName>
    </alternativeName>
</protein>
<dbReference type="PROSITE" id="PS50126">
    <property type="entry name" value="S1"/>
    <property type="match status" value="1"/>
</dbReference>
<dbReference type="Proteomes" id="UP000245909">
    <property type="component" value="Unassembled WGS sequence"/>
</dbReference>
<proteinExistence type="inferred from homology"/>
<dbReference type="Pfam" id="PF08206">
    <property type="entry name" value="OB_RNB"/>
    <property type="match status" value="1"/>
</dbReference>
<keyword evidence="12" id="KW-1185">Reference proteome</keyword>
<keyword evidence="5 9" id="KW-0540">Nuclease</keyword>
<evidence type="ECO:0000256" key="9">
    <source>
        <dbReference type="HAMAP-Rule" id="MF_01036"/>
    </source>
</evidence>
<comment type="catalytic activity">
    <reaction evidence="1 9">
        <text>Exonucleolytic cleavage in the 3'- to 5'-direction to yield nucleoside 5'-phosphates.</text>
        <dbReference type="EC" id="3.1.13.1"/>
    </reaction>
</comment>
<dbReference type="GO" id="GO:0005829">
    <property type="term" value="C:cytosol"/>
    <property type="evidence" value="ECO:0007669"/>
    <property type="project" value="TreeGrafter"/>
</dbReference>
<sequence>MCCAFYFSSEEIMFQNNPLLSQLKQQIRDSKPHVEGVVKASDKAFGFLETDKESYFIAPPDMKKVMHGDKIKAVIEEANGKKQAVPEELIEPMLTRFIAKVRFNKDKKLQVLVDHPNINQPIGANQLKSVKEELQEGDWVVATLKTHPLRDDRFLFANIQSLICRKDDEFAPWWVTLARHEQSRYPVQGQASYEMLDTQTREDLTALHFVTIDSESTQDMDDALFIEKIEENGVQTGWRLVVAIADPTAYIALDSQIEKDARQRCFTNYLPGFNIPMLPRELSDDLCSLVPNESRPALVCYIETDMQGEITNKPRFLSATVQSKAKLAYNWVSDYLEQQENAWQPETAEIAEQVHNLHQFALARIQWRKTHGLLFKEKPDYSFVLAENGHVQEIKAEHRRIANQMIEESMIIANICCAHYLDEQAKTGIFNTHKGFDSKFLTNAHNFLMANFANDENRAELEQGYGVDNLSTLTGYCQMRHDIEPYEGDYYELRLRRFLTFAEFKSELAPHFGLGLTGYATWTSPIRKYSDMVNHRLIKATLANQPCEKPADEILVRLQEARRQNRLVERDIADWLYCRYLAEKVSEKPEFDAEVQDVMRGGMRVQLIENGASVFIPASTIHPNKDEMEVNNDELALYINGERKYKIGDIVKVQLIEVKEETRSLIGNLIS</sequence>
<evidence type="ECO:0000256" key="8">
    <source>
        <dbReference type="ARBA" id="ARBA00022884"/>
    </source>
</evidence>
<keyword evidence="7 9" id="KW-0269">Exonuclease</keyword>
<comment type="function">
    <text evidence="9">Involved in mRNA degradation. Hydrolyzes single-stranded polyribonucleotides processively in the 3' to 5' direction.</text>
</comment>
<dbReference type="Gene3D" id="2.40.50.640">
    <property type="match status" value="1"/>
</dbReference>
<dbReference type="PROSITE" id="PS01175">
    <property type="entry name" value="RIBONUCLEASE_II"/>
    <property type="match status" value="1"/>
</dbReference>
<organism evidence="11 12">
    <name type="scientific">Alitibacter langaaensis DSM 22999</name>
    <dbReference type="NCBI Taxonomy" id="1122935"/>
    <lineage>
        <taxon>Bacteria</taxon>
        <taxon>Pseudomonadati</taxon>
        <taxon>Pseudomonadota</taxon>
        <taxon>Gammaproteobacteria</taxon>
        <taxon>Pasteurellales</taxon>
        <taxon>Pasteurellaceae</taxon>
        <taxon>Alitibacter</taxon>
    </lineage>
</organism>
<evidence type="ECO:0000256" key="5">
    <source>
        <dbReference type="ARBA" id="ARBA00022722"/>
    </source>
</evidence>
<dbReference type="GO" id="GO:0003723">
    <property type="term" value="F:RNA binding"/>
    <property type="evidence" value="ECO:0007669"/>
    <property type="project" value="UniProtKB-KW"/>
</dbReference>
<dbReference type="SMART" id="SM00357">
    <property type="entry name" value="CSP"/>
    <property type="match status" value="1"/>
</dbReference>
<dbReference type="InterPro" id="IPR013223">
    <property type="entry name" value="RNase_B_OB_dom"/>
</dbReference>
<dbReference type="Pfam" id="PF00575">
    <property type="entry name" value="S1"/>
    <property type="match status" value="1"/>
</dbReference>
<evidence type="ECO:0000256" key="1">
    <source>
        <dbReference type="ARBA" id="ARBA00001849"/>
    </source>
</evidence>
<dbReference type="GO" id="GO:0006402">
    <property type="term" value="P:mRNA catabolic process"/>
    <property type="evidence" value="ECO:0007669"/>
    <property type="project" value="UniProtKB-UniRule"/>
</dbReference>
<keyword evidence="4 9" id="KW-0963">Cytoplasm</keyword>
<evidence type="ECO:0000256" key="3">
    <source>
        <dbReference type="ARBA" id="ARBA00009925"/>
    </source>
</evidence>
<dbReference type="SUPFAM" id="SSF50249">
    <property type="entry name" value="Nucleic acid-binding proteins"/>
    <property type="match status" value="4"/>
</dbReference>
<gene>
    <name evidence="9" type="primary">rnb</name>
    <name evidence="11" type="ORF">C8D76_1175</name>
</gene>
<evidence type="ECO:0000256" key="4">
    <source>
        <dbReference type="ARBA" id="ARBA00022490"/>
    </source>
</evidence>
<dbReference type="InterPro" id="IPR022966">
    <property type="entry name" value="RNase_II/R_CS"/>
</dbReference>
<dbReference type="Gene3D" id="2.40.50.140">
    <property type="entry name" value="Nucleic acid-binding proteins"/>
    <property type="match status" value="2"/>
</dbReference>
<dbReference type="HAMAP" id="MF_01036">
    <property type="entry name" value="RNase_II"/>
    <property type="match status" value="1"/>
</dbReference>
<dbReference type="InterPro" id="IPR011804">
    <property type="entry name" value="RNase_II"/>
</dbReference>
<dbReference type="NCBIfam" id="NF003455">
    <property type="entry name" value="PRK05054.1"/>
    <property type="match status" value="1"/>
</dbReference>
<dbReference type="Pfam" id="PF00773">
    <property type="entry name" value="RNB"/>
    <property type="match status" value="1"/>
</dbReference>
<evidence type="ECO:0000313" key="11">
    <source>
        <dbReference type="EMBL" id="PVX31956.1"/>
    </source>
</evidence>
<dbReference type="GO" id="GO:0008859">
    <property type="term" value="F:exoribonuclease II activity"/>
    <property type="evidence" value="ECO:0007669"/>
    <property type="project" value="UniProtKB-UniRule"/>
</dbReference>
<evidence type="ECO:0000259" key="10">
    <source>
        <dbReference type="PROSITE" id="PS50126"/>
    </source>
</evidence>
<dbReference type="PANTHER" id="PTHR23355">
    <property type="entry name" value="RIBONUCLEASE"/>
    <property type="match status" value="1"/>
</dbReference>
<dbReference type="EMBL" id="QENU01000017">
    <property type="protein sequence ID" value="PVX31956.1"/>
    <property type="molecule type" value="Genomic_DNA"/>
</dbReference>
<dbReference type="InterPro" id="IPR050180">
    <property type="entry name" value="RNR_Ribonuclease"/>
</dbReference>
<dbReference type="NCBIfam" id="TIGR02062">
    <property type="entry name" value="RNase_B"/>
    <property type="match status" value="1"/>
</dbReference>
<dbReference type="SMART" id="SM00955">
    <property type="entry name" value="RNB"/>
    <property type="match status" value="1"/>
</dbReference>
<dbReference type="NCBIfam" id="TIGR00358">
    <property type="entry name" value="3_prime_RNase"/>
    <property type="match status" value="1"/>
</dbReference>
<comment type="caution">
    <text evidence="11">The sequence shown here is derived from an EMBL/GenBank/DDBJ whole genome shotgun (WGS) entry which is preliminary data.</text>
</comment>
<evidence type="ECO:0000256" key="7">
    <source>
        <dbReference type="ARBA" id="ARBA00022839"/>
    </source>
</evidence>
<dbReference type="EC" id="3.1.13.1" evidence="9"/>
<keyword evidence="6 9" id="KW-0378">Hydrolase</keyword>
<dbReference type="InterPro" id="IPR003029">
    <property type="entry name" value="S1_domain"/>
</dbReference>
<dbReference type="InterPro" id="IPR012340">
    <property type="entry name" value="NA-bd_OB-fold"/>
</dbReference>
<keyword evidence="8 9" id="KW-0694">RNA-binding</keyword>
<evidence type="ECO:0000256" key="6">
    <source>
        <dbReference type="ARBA" id="ARBA00022801"/>
    </source>
</evidence>
<feature type="domain" description="S1 motif" evidence="10">
    <location>
        <begin position="588"/>
        <end position="670"/>
    </location>
</feature>